<keyword evidence="4" id="KW-0804">Transcription</keyword>
<comment type="similarity">
    <text evidence="1">Belongs to the LysR transcriptional regulatory family.</text>
</comment>
<dbReference type="Gene3D" id="1.10.10.10">
    <property type="entry name" value="Winged helix-like DNA-binding domain superfamily/Winged helix DNA-binding domain"/>
    <property type="match status" value="1"/>
</dbReference>
<keyword evidence="3" id="KW-0238">DNA-binding</keyword>
<dbReference type="InterPro" id="IPR005119">
    <property type="entry name" value="LysR_subst-bd"/>
</dbReference>
<dbReference type="EMBL" id="NOVD01000058">
    <property type="protein sequence ID" value="PCK23043.1"/>
    <property type="molecule type" value="Genomic_DNA"/>
</dbReference>
<dbReference type="Proteomes" id="UP000230886">
    <property type="component" value="Unassembled WGS sequence"/>
</dbReference>
<proteinExistence type="inferred from homology"/>
<dbReference type="Pfam" id="PF00126">
    <property type="entry name" value="HTH_1"/>
    <property type="match status" value="1"/>
</dbReference>
<dbReference type="InterPro" id="IPR058163">
    <property type="entry name" value="LysR-type_TF_proteobact-type"/>
</dbReference>
<evidence type="ECO:0000256" key="2">
    <source>
        <dbReference type="ARBA" id="ARBA00023015"/>
    </source>
</evidence>
<dbReference type="GO" id="GO:0006351">
    <property type="term" value="P:DNA-templated transcription"/>
    <property type="evidence" value="ECO:0007669"/>
    <property type="project" value="TreeGrafter"/>
</dbReference>
<dbReference type="GO" id="GO:0043565">
    <property type="term" value="F:sequence-specific DNA binding"/>
    <property type="evidence" value="ECO:0007669"/>
    <property type="project" value="TreeGrafter"/>
</dbReference>
<reference evidence="6 7" key="1">
    <citation type="submission" date="2017-07" db="EMBL/GenBank/DDBJ databases">
        <title>Draft sequence of Rhodococcus enclensis 23b-28.</title>
        <authorList>
            <person name="Besaury L."/>
            <person name="Sancelme M."/>
            <person name="Amato P."/>
            <person name="Lallement A."/>
            <person name="Delort A.-M."/>
        </authorList>
    </citation>
    <scope>NUCLEOTIDE SEQUENCE [LARGE SCALE GENOMIC DNA]</scope>
    <source>
        <strain evidence="6 7">23b-28</strain>
    </source>
</reference>
<dbReference type="InterPro" id="IPR000847">
    <property type="entry name" value="LysR_HTH_N"/>
</dbReference>
<protein>
    <submittedName>
        <fullName evidence="6">LysR family transcriptional regulator</fullName>
    </submittedName>
</protein>
<dbReference type="GO" id="GO:0003700">
    <property type="term" value="F:DNA-binding transcription factor activity"/>
    <property type="evidence" value="ECO:0007669"/>
    <property type="project" value="InterPro"/>
</dbReference>
<comment type="caution">
    <text evidence="6">The sequence shown here is derived from an EMBL/GenBank/DDBJ whole genome shotgun (WGS) entry which is preliminary data.</text>
</comment>
<keyword evidence="2" id="KW-0805">Transcription regulation</keyword>
<accession>A0A2A5J0K3</accession>
<evidence type="ECO:0000313" key="6">
    <source>
        <dbReference type="EMBL" id="PCK23043.1"/>
    </source>
</evidence>
<dbReference type="InterPro" id="IPR036388">
    <property type="entry name" value="WH-like_DNA-bd_sf"/>
</dbReference>
<evidence type="ECO:0000256" key="3">
    <source>
        <dbReference type="ARBA" id="ARBA00023125"/>
    </source>
</evidence>
<evidence type="ECO:0000259" key="5">
    <source>
        <dbReference type="PROSITE" id="PS50931"/>
    </source>
</evidence>
<dbReference type="Pfam" id="PF03466">
    <property type="entry name" value="LysR_substrate"/>
    <property type="match status" value="1"/>
</dbReference>
<dbReference type="InterPro" id="IPR036390">
    <property type="entry name" value="WH_DNA-bd_sf"/>
</dbReference>
<dbReference type="AlphaFoldDB" id="A0A2A5J0K3"/>
<organism evidence="6 7">
    <name type="scientific">Rhodococcus qingshengii</name>
    <dbReference type="NCBI Taxonomy" id="334542"/>
    <lineage>
        <taxon>Bacteria</taxon>
        <taxon>Bacillati</taxon>
        <taxon>Actinomycetota</taxon>
        <taxon>Actinomycetes</taxon>
        <taxon>Mycobacteriales</taxon>
        <taxon>Nocardiaceae</taxon>
        <taxon>Rhodococcus</taxon>
        <taxon>Rhodococcus erythropolis group</taxon>
    </lineage>
</organism>
<dbReference type="Gene3D" id="3.40.190.290">
    <property type="match status" value="1"/>
</dbReference>
<dbReference type="SUPFAM" id="SSF53850">
    <property type="entry name" value="Periplasmic binding protein-like II"/>
    <property type="match status" value="1"/>
</dbReference>
<evidence type="ECO:0000256" key="1">
    <source>
        <dbReference type="ARBA" id="ARBA00009437"/>
    </source>
</evidence>
<dbReference type="PANTHER" id="PTHR30537">
    <property type="entry name" value="HTH-TYPE TRANSCRIPTIONAL REGULATOR"/>
    <property type="match status" value="1"/>
</dbReference>
<dbReference type="SUPFAM" id="SSF46785">
    <property type="entry name" value="Winged helix' DNA-binding domain"/>
    <property type="match status" value="1"/>
</dbReference>
<dbReference type="CDD" id="cd08422">
    <property type="entry name" value="PBP2_CrgA_like"/>
    <property type="match status" value="1"/>
</dbReference>
<gene>
    <name evidence="6" type="ORF">CHR55_31040</name>
</gene>
<name>A0A2A5J0K3_RHOSG</name>
<feature type="domain" description="HTH lysR-type" evidence="5">
    <location>
        <begin position="1"/>
        <end position="58"/>
    </location>
</feature>
<evidence type="ECO:0000256" key="4">
    <source>
        <dbReference type="ARBA" id="ARBA00023163"/>
    </source>
</evidence>
<dbReference type="PROSITE" id="PS50931">
    <property type="entry name" value="HTH_LYSR"/>
    <property type="match status" value="1"/>
</dbReference>
<dbReference type="PANTHER" id="PTHR30537:SF35">
    <property type="entry name" value="TRANSCRIPTIONAL REGULATORY PROTEIN"/>
    <property type="match status" value="1"/>
</dbReference>
<evidence type="ECO:0000313" key="7">
    <source>
        <dbReference type="Proteomes" id="UP000230886"/>
    </source>
</evidence>
<sequence length="302" mass="33701">MDSAGLMMLVEILDAGSISEAARRLKMTRANVGYHLKQLETDVGVELIRRTTRRIEPTDLGMQLYRHGRTIQDSLQAARESVATQGETLQGRVRLSLPNSYGELVLAPKLLEFKRNNPKIILDVIFENRITDLIRDEVDIAVRLLSDPPPNLDAWELDEVGIIACATTTFAKANVFPSHPDELRSAPVITASVLGRQLRLSAYQNSSKLSVPLEPTLTSHNFVFLRDAILADLGIGLVADYLVEDHITRGELVTTLDDWRLSMFGTRMYLLTMPSQHQSRAISTIIEYLVAALSGRRVVHCD</sequence>